<dbReference type="AlphaFoldDB" id="A0A074Y5V4"/>
<dbReference type="EMBL" id="KL584779">
    <property type="protein sequence ID" value="KEQ91354.1"/>
    <property type="molecule type" value="Genomic_DNA"/>
</dbReference>
<name>A0A074Y5V4_AURSE</name>
<dbReference type="HOGENOM" id="CLU_1495905_0_0_1"/>
<protein>
    <submittedName>
        <fullName evidence="1">Uncharacterized protein</fullName>
    </submittedName>
</protein>
<sequence length="180" mass="20160">MTSSVAYRMILIKHHGVVALHTVSRCFMRSSFESSVMRKAALFLNFLRCGGQLDEWVPAARDGGYSHDGFFVSCPSSCGTPGQEHQEKEIQLAKDLDGVHGKGGAILIEKVRFRCFQHPGSTVLANKSFSRVSVPYGYCRPVSHARTSSSCHRCRELRKEKNQETQVFGELFDFLISQDL</sequence>
<accession>A0A074Y5V4</accession>
<evidence type="ECO:0000313" key="2">
    <source>
        <dbReference type="Proteomes" id="UP000030641"/>
    </source>
</evidence>
<dbReference type="RefSeq" id="XP_013339847.1">
    <property type="nucleotide sequence ID" value="XM_013484393.1"/>
</dbReference>
<dbReference type="InParanoid" id="A0A074Y5V4"/>
<evidence type="ECO:0000313" key="1">
    <source>
        <dbReference type="EMBL" id="KEQ91354.1"/>
    </source>
</evidence>
<dbReference type="GeneID" id="25367609"/>
<reference evidence="1 2" key="1">
    <citation type="journal article" date="2014" name="BMC Genomics">
        <title>Genome sequencing of four Aureobasidium pullulans varieties: biotechnological potential, stress tolerance, and description of new species.</title>
        <authorList>
            <person name="Gostin Ar C."/>
            <person name="Ohm R.A."/>
            <person name="Kogej T."/>
            <person name="Sonjak S."/>
            <person name="Turk M."/>
            <person name="Zajc J."/>
            <person name="Zalar P."/>
            <person name="Grube M."/>
            <person name="Sun H."/>
            <person name="Han J."/>
            <person name="Sharma A."/>
            <person name="Chiniquy J."/>
            <person name="Ngan C.Y."/>
            <person name="Lipzen A."/>
            <person name="Barry K."/>
            <person name="Grigoriev I.V."/>
            <person name="Gunde-Cimerman N."/>
        </authorList>
    </citation>
    <scope>NUCLEOTIDE SEQUENCE [LARGE SCALE GENOMIC DNA]</scope>
    <source>
        <strain evidence="1 2">EXF-2481</strain>
    </source>
</reference>
<dbReference type="Proteomes" id="UP000030641">
    <property type="component" value="Unassembled WGS sequence"/>
</dbReference>
<proteinExistence type="predicted"/>
<keyword evidence="2" id="KW-1185">Reference proteome</keyword>
<organism evidence="1 2">
    <name type="scientific">Aureobasidium subglaciale (strain EXF-2481)</name>
    <name type="common">Aureobasidium pullulans var. subglaciale</name>
    <dbReference type="NCBI Taxonomy" id="1043005"/>
    <lineage>
        <taxon>Eukaryota</taxon>
        <taxon>Fungi</taxon>
        <taxon>Dikarya</taxon>
        <taxon>Ascomycota</taxon>
        <taxon>Pezizomycotina</taxon>
        <taxon>Dothideomycetes</taxon>
        <taxon>Dothideomycetidae</taxon>
        <taxon>Dothideales</taxon>
        <taxon>Saccotheciaceae</taxon>
        <taxon>Aureobasidium</taxon>
    </lineage>
</organism>
<gene>
    <name evidence="1" type="ORF">AUEXF2481DRAFT_44165</name>
</gene>